<evidence type="ECO:0000259" key="2">
    <source>
        <dbReference type="Pfam" id="PF01205"/>
    </source>
</evidence>
<protein>
    <recommendedName>
        <fullName evidence="6">YigZ family protein</fullName>
    </recommendedName>
</protein>
<dbReference type="InterPro" id="IPR015269">
    <property type="entry name" value="UPF0029_Impact_C"/>
</dbReference>
<sequence>MTTTLGYTVLSAPSVLEIEEKRSRFICLLSPVQNKADIQPALDCAREQYPAANHYCWAYVIGDANQPMWVAANDDGEPSGTAGRPILNVLQQREVGDILAVVVRYFGGVKLGAGGLVRAYSNVTSQALDAAQLKTVLPMTSLTVIIDYAHENVLRNKLAALGGTLEDVSHAEAVRCKVSVPSQFAAEFCTWLTGQTSGKSIIES</sequence>
<dbReference type="GO" id="GO:0032561">
    <property type="term" value="F:guanyl ribonucleotide binding"/>
    <property type="evidence" value="ECO:0007669"/>
    <property type="project" value="UniProtKB-ARBA"/>
</dbReference>
<dbReference type="PROSITE" id="PS00910">
    <property type="entry name" value="UPF0029"/>
    <property type="match status" value="1"/>
</dbReference>
<dbReference type="GO" id="GO:0017111">
    <property type="term" value="F:ribonucleoside triphosphate phosphatase activity"/>
    <property type="evidence" value="ECO:0007669"/>
    <property type="project" value="UniProtKB-ARBA"/>
</dbReference>
<dbReference type="NCBIfam" id="TIGR00257">
    <property type="entry name" value="IMPACT_YIGZ"/>
    <property type="match status" value="1"/>
</dbReference>
<dbReference type="GO" id="GO:0006446">
    <property type="term" value="P:regulation of translational initiation"/>
    <property type="evidence" value="ECO:0007669"/>
    <property type="project" value="TreeGrafter"/>
</dbReference>
<proteinExistence type="inferred from homology"/>
<dbReference type="OrthoDB" id="9813771at2"/>
<dbReference type="GO" id="GO:0005737">
    <property type="term" value="C:cytoplasm"/>
    <property type="evidence" value="ECO:0007669"/>
    <property type="project" value="TreeGrafter"/>
</dbReference>
<dbReference type="PANTHER" id="PTHR16301">
    <property type="entry name" value="IMPACT-RELATED"/>
    <property type="match status" value="1"/>
</dbReference>
<dbReference type="eggNOG" id="COG1739">
    <property type="taxonomic scope" value="Bacteria"/>
</dbReference>
<dbReference type="RefSeq" id="WP_015817000.1">
    <property type="nucleotide sequence ID" value="NC_012997.1"/>
</dbReference>
<feature type="domain" description="UPF0029" evidence="3">
    <location>
        <begin position="144"/>
        <end position="199"/>
    </location>
</feature>
<dbReference type="Pfam" id="PF01205">
    <property type="entry name" value="Impact_N"/>
    <property type="match status" value="1"/>
</dbReference>
<dbReference type="InterPro" id="IPR001498">
    <property type="entry name" value="Impact_N"/>
</dbReference>
<dbReference type="HOGENOM" id="CLU_083552_0_0_6"/>
<evidence type="ECO:0000313" key="5">
    <source>
        <dbReference type="Proteomes" id="UP000009080"/>
    </source>
</evidence>
<dbReference type="EMBL" id="CP001614">
    <property type="protein sequence ID" value="ACR10888.1"/>
    <property type="molecule type" value="Genomic_DNA"/>
</dbReference>
<dbReference type="InterPro" id="IPR023582">
    <property type="entry name" value="Impact"/>
</dbReference>
<dbReference type="InterPro" id="IPR015796">
    <property type="entry name" value="Impact_YigZ-like"/>
</dbReference>
<keyword evidence="5" id="KW-1185">Reference proteome</keyword>
<accession>C5BMM6</accession>
<dbReference type="InterPro" id="IPR036956">
    <property type="entry name" value="Impact_N_sf"/>
</dbReference>
<dbReference type="GO" id="GO:0043168">
    <property type="term" value="F:anion binding"/>
    <property type="evidence" value="ECO:0007669"/>
    <property type="project" value="UniProtKB-ARBA"/>
</dbReference>
<dbReference type="InterPro" id="IPR035647">
    <property type="entry name" value="EFG_III/V"/>
</dbReference>
<dbReference type="Proteomes" id="UP000009080">
    <property type="component" value="Chromosome"/>
</dbReference>
<comment type="similarity">
    <text evidence="1">Belongs to the IMPACT family.</text>
</comment>
<feature type="domain" description="Impact N-terminal" evidence="2">
    <location>
        <begin position="21"/>
        <end position="128"/>
    </location>
</feature>
<name>C5BMM6_TERTT</name>
<evidence type="ECO:0008006" key="6">
    <source>
        <dbReference type="Google" id="ProtNLM"/>
    </source>
</evidence>
<gene>
    <name evidence="4" type="ordered locus">TERTU_2779</name>
</gene>
<organism evidence="4 5">
    <name type="scientific">Teredinibacter turnerae (strain ATCC 39867 / T7901)</name>
    <dbReference type="NCBI Taxonomy" id="377629"/>
    <lineage>
        <taxon>Bacteria</taxon>
        <taxon>Pseudomonadati</taxon>
        <taxon>Pseudomonadota</taxon>
        <taxon>Gammaproteobacteria</taxon>
        <taxon>Cellvibrionales</taxon>
        <taxon>Cellvibrionaceae</taxon>
        <taxon>Teredinibacter</taxon>
    </lineage>
</organism>
<reference evidence="4 5" key="1">
    <citation type="journal article" date="2009" name="PLoS ONE">
        <title>The complete genome of Teredinibacter turnerae T7901: an intracellular endosymbiont of marine wood-boring bivalves (shipworms).</title>
        <authorList>
            <person name="Yang J.C."/>
            <person name="Madupu R."/>
            <person name="Durkin A.S."/>
            <person name="Ekborg N.A."/>
            <person name="Pedamallu C.S."/>
            <person name="Hostetler J.B."/>
            <person name="Radune D."/>
            <person name="Toms B.S."/>
            <person name="Henrissat B."/>
            <person name="Coutinho P.M."/>
            <person name="Schwarz S."/>
            <person name="Field L."/>
            <person name="Trindade-Silva A.E."/>
            <person name="Soares C.A.G."/>
            <person name="Elshahawi S."/>
            <person name="Hanora A."/>
            <person name="Schmidt E.W."/>
            <person name="Haygood M.G."/>
            <person name="Posfai J."/>
            <person name="Benner J."/>
            <person name="Madinger C."/>
            <person name="Nove J."/>
            <person name="Anton B."/>
            <person name="Chaudhary K."/>
            <person name="Foster J."/>
            <person name="Holman A."/>
            <person name="Kumar S."/>
            <person name="Lessard P.A."/>
            <person name="Luyten Y.A."/>
            <person name="Slatko B."/>
            <person name="Wood N."/>
            <person name="Wu B."/>
            <person name="Teplitski M."/>
            <person name="Mougous J.D."/>
            <person name="Ward N."/>
            <person name="Eisen J.A."/>
            <person name="Badger J.H."/>
            <person name="Distel D.L."/>
        </authorList>
    </citation>
    <scope>NUCLEOTIDE SEQUENCE [LARGE SCALE GENOMIC DNA]</scope>
    <source>
        <strain evidence="5">ATCC 39867 / T7901</strain>
    </source>
</reference>
<evidence type="ECO:0000259" key="3">
    <source>
        <dbReference type="Pfam" id="PF09186"/>
    </source>
</evidence>
<dbReference type="Pfam" id="PF09186">
    <property type="entry name" value="DUF1949"/>
    <property type="match status" value="1"/>
</dbReference>
<evidence type="ECO:0000313" key="4">
    <source>
        <dbReference type="EMBL" id="ACR10888.1"/>
    </source>
</evidence>
<dbReference type="InterPro" id="IPR020568">
    <property type="entry name" value="Ribosomal_Su5_D2-typ_SF"/>
</dbReference>
<dbReference type="AlphaFoldDB" id="C5BMM6"/>
<dbReference type="PANTHER" id="PTHR16301:SF20">
    <property type="entry name" value="IMPACT FAMILY MEMBER YIGZ"/>
    <property type="match status" value="1"/>
</dbReference>
<dbReference type="InterPro" id="IPR020569">
    <property type="entry name" value="UPF0029_Impact_CS"/>
</dbReference>
<dbReference type="KEGG" id="ttu:TERTU_2779"/>
<dbReference type="SUPFAM" id="SSF54211">
    <property type="entry name" value="Ribosomal protein S5 domain 2-like"/>
    <property type="match status" value="1"/>
</dbReference>
<dbReference type="STRING" id="377629.TERTU_2779"/>
<dbReference type="SUPFAM" id="SSF54980">
    <property type="entry name" value="EF-G C-terminal domain-like"/>
    <property type="match status" value="1"/>
</dbReference>
<evidence type="ECO:0000256" key="1">
    <source>
        <dbReference type="ARBA" id="ARBA00007665"/>
    </source>
</evidence>
<dbReference type="Gene3D" id="3.30.230.30">
    <property type="entry name" value="Impact, N-terminal domain"/>
    <property type="match status" value="1"/>
</dbReference>
<dbReference type="Gene3D" id="3.30.70.240">
    <property type="match status" value="1"/>
</dbReference>